<dbReference type="GO" id="GO:0004180">
    <property type="term" value="F:carboxypeptidase activity"/>
    <property type="evidence" value="ECO:0007669"/>
    <property type="project" value="UniProtKB-ARBA"/>
</dbReference>
<dbReference type="SUPFAM" id="SSF47090">
    <property type="entry name" value="PGBD-like"/>
    <property type="match status" value="1"/>
</dbReference>
<dbReference type="PANTHER" id="PTHR41533:SF2">
    <property type="entry name" value="BLR7131 PROTEIN"/>
    <property type="match status" value="1"/>
</dbReference>
<protein>
    <submittedName>
        <fullName evidence="11">L,D-transpeptidase family protein</fullName>
    </submittedName>
</protein>
<dbReference type="CDD" id="cd16913">
    <property type="entry name" value="YkuD_like"/>
    <property type="match status" value="1"/>
</dbReference>
<dbReference type="Gene3D" id="2.40.440.10">
    <property type="entry name" value="L,D-transpeptidase catalytic domain-like"/>
    <property type="match status" value="1"/>
</dbReference>
<evidence type="ECO:0000259" key="10">
    <source>
        <dbReference type="Pfam" id="PF20142"/>
    </source>
</evidence>
<dbReference type="Pfam" id="PF03734">
    <property type="entry name" value="YkuD"/>
    <property type="match status" value="1"/>
</dbReference>
<keyword evidence="12" id="KW-1185">Reference proteome</keyword>
<keyword evidence="5" id="KW-0573">Peptidoglycan synthesis</keyword>
<dbReference type="InterPro" id="IPR038063">
    <property type="entry name" value="Transpep_catalytic_dom"/>
</dbReference>
<dbReference type="GO" id="GO:0008360">
    <property type="term" value="P:regulation of cell shape"/>
    <property type="evidence" value="ECO:0007669"/>
    <property type="project" value="UniProtKB-KW"/>
</dbReference>
<evidence type="ECO:0000313" key="11">
    <source>
        <dbReference type="EMBL" id="QJF53090.1"/>
    </source>
</evidence>
<sequence>MRISALLFSLCLSGSLVAGPVEDEIEKLSASFRGGDGGHSADARLDSAVLIPAFYAGRGHAPAWYGTTSGDQLFAELNRGLAQGFRPVDFNLAWLYELSDAARSGRPEDIAAFELVATDAAIKLIHHVFFGKVDPAAIDSDWNFSRPVIRQEPAAVLNEFINGAGFSALMARVDVDALQYRQLIDALEQYRDIANSGGWPSVPDQTVLKPGMTDPAVAVLRARLLREGAVREAAAITSVSAGAGGAAFYDAGLVEAVKAFQGRHGLDADGVVGPRSFLSLNRTAADRVNQLRLSLERARWLMRDLGDEFVLVNIAGARTYYVTSDDTIWSTRSVTGSAYRKTPVFRDEIRYMEFNPTWTVPASIFRNDKLPRIRKDPGYLARNNYTVVRSDDRSPVDAAAVNWAEDNPGVTLVQQPGPQNALGLVKFMFPNEHAVYLHDTNERGLFDRNERNMSSGCVRLEYPFEFASLLMESDPDWSLARMNAILESGKTTRIDLREPVPVLLTYWTAWVEDGSVHFREDPYDRDAAVLDALNR</sequence>
<proteinExistence type="inferred from homology"/>
<dbReference type="InterPro" id="IPR036366">
    <property type="entry name" value="PGBDSf"/>
</dbReference>
<evidence type="ECO:0000313" key="12">
    <source>
        <dbReference type="Proteomes" id="UP000503308"/>
    </source>
</evidence>
<dbReference type="KEGG" id="rpon:G3256_03580"/>
<evidence type="ECO:0000259" key="8">
    <source>
        <dbReference type="Pfam" id="PF01471"/>
    </source>
</evidence>
<keyword evidence="6" id="KW-0961">Cell wall biogenesis/degradation</keyword>
<dbReference type="GO" id="GO:0016740">
    <property type="term" value="F:transferase activity"/>
    <property type="evidence" value="ECO:0007669"/>
    <property type="project" value="UniProtKB-KW"/>
</dbReference>
<keyword evidence="7" id="KW-0732">Signal</keyword>
<evidence type="ECO:0000256" key="4">
    <source>
        <dbReference type="ARBA" id="ARBA00022960"/>
    </source>
</evidence>
<dbReference type="InterPro" id="IPR002477">
    <property type="entry name" value="Peptidoglycan-bd-like"/>
</dbReference>
<comment type="pathway">
    <text evidence="1">Cell wall biogenesis; peptidoglycan biosynthesis.</text>
</comment>
<accession>A0A858SXW2</accession>
<dbReference type="EMBL" id="CP048788">
    <property type="protein sequence ID" value="QJF53090.1"/>
    <property type="molecule type" value="Genomic_DNA"/>
</dbReference>
<dbReference type="InterPro" id="IPR005490">
    <property type="entry name" value="LD_TPept_cat_dom"/>
</dbReference>
<gene>
    <name evidence="11" type="ORF">G3256_03580</name>
</gene>
<organism evidence="11 12">
    <name type="scientific">Roseobacter ponti</name>
    <dbReference type="NCBI Taxonomy" id="1891787"/>
    <lineage>
        <taxon>Bacteria</taxon>
        <taxon>Pseudomonadati</taxon>
        <taxon>Pseudomonadota</taxon>
        <taxon>Alphaproteobacteria</taxon>
        <taxon>Rhodobacterales</taxon>
        <taxon>Roseobacteraceae</taxon>
        <taxon>Roseobacter</taxon>
    </lineage>
</organism>
<evidence type="ECO:0000256" key="7">
    <source>
        <dbReference type="SAM" id="SignalP"/>
    </source>
</evidence>
<evidence type="ECO:0000256" key="6">
    <source>
        <dbReference type="ARBA" id="ARBA00023316"/>
    </source>
</evidence>
<dbReference type="UniPathway" id="UPA00219"/>
<dbReference type="GO" id="GO:0009252">
    <property type="term" value="P:peptidoglycan biosynthetic process"/>
    <property type="evidence" value="ECO:0007669"/>
    <property type="project" value="UniProtKB-UniPathway"/>
</dbReference>
<evidence type="ECO:0000259" key="9">
    <source>
        <dbReference type="Pfam" id="PF03734"/>
    </source>
</evidence>
<feature type="domain" description="L,D-TPase catalytic" evidence="9">
    <location>
        <begin position="309"/>
        <end position="474"/>
    </location>
</feature>
<dbReference type="InterPro" id="IPR052905">
    <property type="entry name" value="LD-transpeptidase_YkuD-like"/>
</dbReference>
<keyword evidence="4" id="KW-0133">Cell shape</keyword>
<comment type="similarity">
    <text evidence="2">Belongs to the YkuD family.</text>
</comment>
<dbReference type="SUPFAM" id="SSF141523">
    <property type="entry name" value="L,D-transpeptidase catalytic domain-like"/>
    <property type="match status" value="1"/>
</dbReference>
<dbReference type="PANTHER" id="PTHR41533">
    <property type="entry name" value="L,D-TRANSPEPTIDASE HI_1667-RELATED"/>
    <property type="match status" value="1"/>
</dbReference>
<evidence type="ECO:0000256" key="2">
    <source>
        <dbReference type="ARBA" id="ARBA00005992"/>
    </source>
</evidence>
<feature type="domain" description="Peptidoglycan binding-like" evidence="8">
    <location>
        <begin position="248"/>
        <end position="275"/>
    </location>
</feature>
<dbReference type="GO" id="GO:0071555">
    <property type="term" value="P:cell wall organization"/>
    <property type="evidence" value="ECO:0007669"/>
    <property type="project" value="UniProtKB-KW"/>
</dbReference>
<dbReference type="InterPro" id="IPR045380">
    <property type="entry name" value="LD_TPept_scaffold_dom"/>
</dbReference>
<keyword evidence="3" id="KW-0808">Transferase</keyword>
<feature type="domain" description="L,D-transpeptidase scaffold" evidence="10">
    <location>
        <begin position="51"/>
        <end position="187"/>
    </location>
</feature>
<feature type="signal peptide" evidence="7">
    <location>
        <begin position="1"/>
        <end position="18"/>
    </location>
</feature>
<evidence type="ECO:0000256" key="5">
    <source>
        <dbReference type="ARBA" id="ARBA00022984"/>
    </source>
</evidence>
<dbReference type="AlphaFoldDB" id="A0A858SXW2"/>
<dbReference type="Pfam" id="PF20142">
    <property type="entry name" value="Scaffold"/>
    <property type="match status" value="1"/>
</dbReference>
<evidence type="ECO:0000256" key="3">
    <source>
        <dbReference type="ARBA" id="ARBA00022679"/>
    </source>
</evidence>
<feature type="chain" id="PRO_5032424528" evidence="7">
    <location>
        <begin position="19"/>
        <end position="535"/>
    </location>
</feature>
<dbReference type="Gene3D" id="1.10.101.10">
    <property type="entry name" value="PGBD-like superfamily/PGBD"/>
    <property type="match status" value="1"/>
</dbReference>
<evidence type="ECO:0000256" key="1">
    <source>
        <dbReference type="ARBA" id="ARBA00004752"/>
    </source>
</evidence>
<dbReference type="Proteomes" id="UP000503308">
    <property type="component" value="Chromosome"/>
</dbReference>
<name>A0A858SXW2_9RHOB</name>
<dbReference type="InterPro" id="IPR036365">
    <property type="entry name" value="PGBD-like_sf"/>
</dbReference>
<reference evidence="11 12" key="1">
    <citation type="submission" date="2020-02" db="EMBL/GenBank/DDBJ databases">
        <title>Genome sequence of Roseobacter ponti.</title>
        <authorList>
            <person name="Hollensteiner J."/>
            <person name="Schneider D."/>
            <person name="Poehlein A."/>
            <person name="Daniel R."/>
        </authorList>
    </citation>
    <scope>NUCLEOTIDE SEQUENCE [LARGE SCALE GENOMIC DNA]</scope>
    <source>
        <strain evidence="11 12">DSM 106830</strain>
    </source>
</reference>
<dbReference type="Pfam" id="PF01471">
    <property type="entry name" value="PG_binding_1"/>
    <property type="match status" value="1"/>
</dbReference>